<dbReference type="EMBL" id="DF839222">
    <property type="protein sequence ID" value="GAT43713.1"/>
    <property type="molecule type" value="Genomic_DNA"/>
</dbReference>
<dbReference type="Proteomes" id="UP000815677">
    <property type="component" value="Unassembled WGS sequence"/>
</dbReference>
<gene>
    <name evidence="1" type="ORF">MCHLO_01383</name>
</gene>
<keyword evidence="2" id="KW-1185">Reference proteome</keyword>
<organism evidence="1 2">
    <name type="scientific">Mycena chlorophos</name>
    <name type="common">Agaric fungus</name>
    <name type="synonym">Agaricus chlorophos</name>
    <dbReference type="NCBI Taxonomy" id="658473"/>
    <lineage>
        <taxon>Eukaryota</taxon>
        <taxon>Fungi</taxon>
        <taxon>Dikarya</taxon>
        <taxon>Basidiomycota</taxon>
        <taxon>Agaricomycotina</taxon>
        <taxon>Agaricomycetes</taxon>
        <taxon>Agaricomycetidae</taxon>
        <taxon>Agaricales</taxon>
        <taxon>Marasmiineae</taxon>
        <taxon>Mycenaceae</taxon>
        <taxon>Mycena</taxon>
    </lineage>
</organism>
<evidence type="ECO:0000313" key="1">
    <source>
        <dbReference type="EMBL" id="GAT43713.1"/>
    </source>
</evidence>
<reference evidence="1" key="1">
    <citation type="submission" date="2014-09" db="EMBL/GenBank/DDBJ databases">
        <title>Genome sequence of the luminous mushroom Mycena chlorophos for searching fungal bioluminescence genes.</title>
        <authorList>
            <person name="Tanaka Y."/>
            <person name="Kasuga D."/>
            <person name="Oba Y."/>
            <person name="Hase S."/>
            <person name="Sato K."/>
            <person name="Oba Y."/>
            <person name="Sakakibara Y."/>
        </authorList>
    </citation>
    <scope>NUCLEOTIDE SEQUENCE</scope>
</reference>
<accession>A0ABQ0KY25</accession>
<sequence length="244" mass="25700">MASNLAAAAFDVIADLTVAGRFIHARPVALVAHLEGRVVVDLLLDHGGVLRFGKKGERVGTGLTGGDLPVTRRAQTGKGFAPARQDLLAMGELQIDLGGQRHIGDAESGHAATPGCRPAATSAQRRAAAAARSAQSKWRQKRQQLDLRAVHGGKKRVEDVQQTDDAGPDGYVQRKARYGLLLQFFLGERHHGAGVGFGPGSNFTLAHRCDAHLHGPAGGNAVEGAYVIGGFDQAAHEADEFEPT</sequence>
<proteinExistence type="predicted"/>
<name>A0ABQ0KY25_MYCCL</name>
<protein>
    <submittedName>
        <fullName evidence="1">Uncharacterized protein</fullName>
    </submittedName>
</protein>
<evidence type="ECO:0000313" key="2">
    <source>
        <dbReference type="Proteomes" id="UP000815677"/>
    </source>
</evidence>